<keyword evidence="2" id="KW-1185">Reference proteome</keyword>
<dbReference type="EMBL" id="LKBH01000199">
    <property type="protein sequence ID" value="KQB34900.1"/>
    <property type="molecule type" value="Genomic_DNA"/>
</dbReference>
<dbReference type="Proteomes" id="UP000050301">
    <property type="component" value="Unassembled WGS sequence"/>
</dbReference>
<protein>
    <submittedName>
        <fullName evidence="1">Uncharacterized protein</fullName>
    </submittedName>
</protein>
<dbReference type="AlphaFoldDB" id="A0A0N8VKX0"/>
<comment type="caution">
    <text evidence="1">The sequence shown here is derived from an EMBL/GenBank/DDBJ whole genome shotgun (WGS) entry which is preliminary data.</text>
</comment>
<name>A0A0N8VKX0_9ARCH</name>
<evidence type="ECO:0000313" key="1">
    <source>
        <dbReference type="EMBL" id="KQB34900.1"/>
    </source>
</evidence>
<evidence type="ECO:0000313" key="2">
    <source>
        <dbReference type="Proteomes" id="UP000050301"/>
    </source>
</evidence>
<gene>
    <name evidence="1" type="ORF">AOG55_08655</name>
</gene>
<sequence length="79" mass="9260">MVTLNFGICKNCGHEIVFFEGQWKHHITRANLYHVPHWPAGHVITIDCKRDSCKCLMPELDESKGQKSRMVLLDRHMDR</sequence>
<organism evidence="1 2">
    <name type="scientific">Acidiplasma cupricumulans</name>
    <dbReference type="NCBI Taxonomy" id="312540"/>
    <lineage>
        <taxon>Archaea</taxon>
        <taxon>Methanobacteriati</taxon>
        <taxon>Thermoplasmatota</taxon>
        <taxon>Thermoplasmata</taxon>
        <taxon>Thermoplasmatales</taxon>
        <taxon>Ferroplasmaceae</taxon>
        <taxon>Acidiplasma</taxon>
    </lineage>
</organism>
<proteinExistence type="predicted"/>
<dbReference type="InParanoid" id="A0A0N8VKX0"/>
<accession>A0A0N8VKX0</accession>
<reference evidence="1 2" key="1">
    <citation type="submission" date="2015-09" db="EMBL/GenBank/DDBJ databases">
        <title>Heavy metals and arsenic resistance mechanisms in polyextremophilic archaea of the family Ferroplasmaceae.</title>
        <authorList>
            <person name="Bulaev A.G."/>
            <person name="Kanygina A.V."/>
        </authorList>
    </citation>
    <scope>NUCLEOTIDE SEQUENCE [LARGE SCALE GENOMIC DNA]</scope>
    <source>
        <strain evidence="1 2">BH2</strain>
    </source>
</reference>